<organism evidence="2 3">
    <name type="scientific">Eiseniibacteriota bacterium</name>
    <dbReference type="NCBI Taxonomy" id="2212470"/>
    <lineage>
        <taxon>Bacteria</taxon>
        <taxon>Candidatus Eiseniibacteriota</taxon>
    </lineage>
</organism>
<evidence type="ECO:0000313" key="3">
    <source>
        <dbReference type="Proteomes" id="UP000319836"/>
    </source>
</evidence>
<dbReference type="Pfam" id="PF14334">
    <property type="entry name" value="DUF4390"/>
    <property type="match status" value="1"/>
</dbReference>
<sequence length="229" mass="25082">MLPALPGVRQLPRAAVLALGACACVLGATPACAIEVRLSSPHEHGGYVYIAATVTDPFGERVTESLQRGMPATLELKAELWRRRSGWFDRLESGYQTQVRVQYEAWSDQFRIEGPRGQVIRLGTLDSTAAALSRPWTLPVVRVGSLVPSGRYYVVVNAVVKPLSVEDVAEVEGWLSGEVKTQRGAGLGVITELPRSLFDAVRNFAGFGDRRTRSVSDDFELQDLFPRSP</sequence>
<protein>
    <submittedName>
        <fullName evidence="2">DUF4390 domain-containing protein</fullName>
    </submittedName>
</protein>
<feature type="signal peptide" evidence="1">
    <location>
        <begin position="1"/>
        <end position="33"/>
    </location>
</feature>
<reference evidence="2 3" key="1">
    <citation type="journal article" date="2019" name="Nat. Microbiol.">
        <title>Mediterranean grassland soil C-N compound turnover is dependent on rainfall and depth, and is mediated by genomically divergent microorganisms.</title>
        <authorList>
            <person name="Diamond S."/>
            <person name="Andeer P.F."/>
            <person name="Li Z."/>
            <person name="Crits-Christoph A."/>
            <person name="Burstein D."/>
            <person name="Anantharaman K."/>
            <person name="Lane K.R."/>
            <person name="Thomas B.C."/>
            <person name="Pan C."/>
            <person name="Northen T.R."/>
            <person name="Banfield J.F."/>
        </authorList>
    </citation>
    <scope>NUCLEOTIDE SEQUENCE [LARGE SCALE GENOMIC DNA]</scope>
    <source>
        <strain evidence="2">WS_10</strain>
    </source>
</reference>
<feature type="chain" id="PRO_5021896033" evidence="1">
    <location>
        <begin position="34"/>
        <end position="229"/>
    </location>
</feature>
<proteinExistence type="predicted"/>
<dbReference type="Proteomes" id="UP000319836">
    <property type="component" value="Unassembled WGS sequence"/>
</dbReference>
<name>A0A538U6R4_UNCEI</name>
<accession>A0A538U6R4</accession>
<gene>
    <name evidence="2" type="ORF">E6K80_05135</name>
</gene>
<comment type="caution">
    <text evidence="2">The sequence shown here is derived from an EMBL/GenBank/DDBJ whole genome shotgun (WGS) entry which is preliminary data.</text>
</comment>
<evidence type="ECO:0000256" key="1">
    <source>
        <dbReference type="SAM" id="SignalP"/>
    </source>
</evidence>
<dbReference type="AlphaFoldDB" id="A0A538U6R4"/>
<dbReference type="InterPro" id="IPR025500">
    <property type="entry name" value="DUF4390"/>
</dbReference>
<evidence type="ECO:0000313" key="2">
    <source>
        <dbReference type="EMBL" id="TMQ71585.1"/>
    </source>
</evidence>
<keyword evidence="1" id="KW-0732">Signal</keyword>
<dbReference type="EMBL" id="VBPA01000115">
    <property type="protein sequence ID" value="TMQ71585.1"/>
    <property type="molecule type" value="Genomic_DNA"/>
</dbReference>